<dbReference type="EMBL" id="HE612870">
    <property type="protein sequence ID" value="CCE66162.1"/>
    <property type="molecule type" value="Genomic_DNA"/>
</dbReference>
<reference evidence="2 3" key="1">
    <citation type="journal article" date="2011" name="Proc. Natl. Acad. Sci. U.S.A.">
        <title>Evolutionary erosion of yeast sex chromosomes by mating-type switching accidents.</title>
        <authorList>
            <person name="Gordon J.L."/>
            <person name="Armisen D."/>
            <person name="Proux-Wera E."/>
            <person name="Oheigeartaigh S.S."/>
            <person name="Byrne K.P."/>
            <person name="Wolfe K.H."/>
        </authorList>
    </citation>
    <scope>NUCLEOTIDE SEQUENCE [LARGE SCALE GENOMIC DNA]</scope>
    <source>
        <strain evidence="3">ATCC 24235 / CBS 4417 / NBRC 1672 / NRRL Y-8282 / UCD 70-5</strain>
    </source>
</reference>
<dbReference type="Proteomes" id="UP000005666">
    <property type="component" value="Chromosome 15"/>
</dbReference>
<dbReference type="Pfam" id="PF06881">
    <property type="entry name" value="Elongin_A"/>
    <property type="match status" value="1"/>
</dbReference>
<dbReference type="InterPro" id="IPR010684">
    <property type="entry name" value="RNA_pol_II_trans_fac_SIII_A"/>
</dbReference>
<protein>
    <recommendedName>
        <fullName evidence="4">Elongin-A</fullName>
    </recommendedName>
</protein>
<feature type="region of interest" description="Disordered" evidence="1">
    <location>
        <begin position="245"/>
        <end position="280"/>
    </location>
</feature>
<dbReference type="PANTHER" id="PTHR15141:SF76">
    <property type="entry name" value="TRANSCRIPTION ELONGATION FACTOR B POLYPEPTIDE 3"/>
    <property type="match status" value="1"/>
</dbReference>
<dbReference type="RefSeq" id="XP_003688596.1">
    <property type="nucleotide sequence ID" value="XM_003688548.1"/>
</dbReference>
<dbReference type="Gene3D" id="6.10.250.3180">
    <property type="match status" value="1"/>
</dbReference>
<dbReference type="OrthoDB" id="21513at2759"/>
<dbReference type="GO" id="GO:0070449">
    <property type="term" value="C:elongin complex"/>
    <property type="evidence" value="ECO:0007669"/>
    <property type="project" value="EnsemblFungi"/>
</dbReference>
<dbReference type="STRING" id="1071381.G8C1Y4"/>
<dbReference type="PANTHER" id="PTHR15141">
    <property type="entry name" value="TRANSCRIPTION ELONGATION FACTOR B POLYPEPTIDE 3"/>
    <property type="match status" value="1"/>
</dbReference>
<keyword evidence="3" id="KW-1185">Reference proteome</keyword>
<gene>
    <name evidence="2" type="primary">TPHA0O01960</name>
    <name evidence="2" type="ordered locus">TPHA_0O01960</name>
</gene>
<dbReference type="eggNOG" id="KOG2821">
    <property type="taxonomic scope" value="Eukaryota"/>
</dbReference>
<feature type="compositionally biased region" description="Polar residues" evidence="1">
    <location>
        <begin position="364"/>
        <end position="380"/>
    </location>
</feature>
<feature type="compositionally biased region" description="Basic and acidic residues" evidence="1">
    <location>
        <begin position="246"/>
        <end position="257"/>
    </location>
</feature>
<dbReference type="AlphaFoldDB" id="G8C1Y4"/>
<dbReference type="GO" id="GO:0006511">
    <property type="term" value="P:ubiquitin-dependent protein catabolic process"/>
    <property type="evidence" value="ECO:0007669"/>
    <property type="project" value="EnsemblFungi"/>
</dbReference>
<organism evidence="2 3">
    <name type="scientific">Tetrapisispora phaffii (strain ATCC 24235 / CBS 4417 / NBRC 1672 / NRRL Y-8282 / UCD 70-5)</name>
    <name type="common">Yeast</name>
    <name type="synonym">Fabospora phaffii</name>
    <dbReference type="NCBI Taxonomy" id="1071381"/>
    <lineage>
        <taxon>Eukaryota</taxon>
        <taxon>Fungi</taxon>
        <taxon>Dikarya</taxon>
        <taxon>Ascomycota</taxon>
        <taxon>Saccharomycotina</taxon>
        <taxon>Saccharomycetes</taxon>
        <taxon>Saccharomycetales</taxon>
        <taxon>Saccharomycetaceae</taxon>
        <taxon>Tetrapisispora</taxon>
    </lineage>
</organism>
<dbReference type="OMA" id="CEQELIN"/>
<dbReference type="HOGENOM" id="CLU_062289_0_0_1"/>
<evidence type="ECO:0000313" key="2">
    <source>
        <dbReference type="EMBL" id="CCE66162.1"/>
    </source>
</evidence>
<dbReference type="GO" id="GO:0004842">
    <property type="term" value="F:ubiquitin-protein transferase activity"/>
    <property type="evidence" value="ECO:0007669"/>
    <property type="project" value="EnsemblFungi"/>
</dbReference>
<name>G8C1Y4_TETPH</name>
<evidence type="ECO:0000313" key="3">
    <source>
        <dbReference type="Proteomes" id="UP000005666"/>
    </source>
</evidence>
<evidence type="ECO:0000256" key="1">
    <source>
        <dbReference type="SAM" id="MobiDB-lite"/>
    </source>
</evidence>
<dbReference type="GO" id="GO:0031463">
    <property type="term" value="C:Cul3-RING ubiquitin ligase complex"/>
    <property type="evidence" value="ECO:0007669"/>
    <property type="project" value="EnsemblFungi"/>
</dbReference>
<dbReference type="InterPro" id="IPR051870">
    <property type="entry name" value="Elongin-A_domain"/>
</dbReference>
<dbReference type="GO" id="GO:0006368">
    <property type="term" value="P:transcription elongation by RNA polymerase II"/>
    <property type="evidence" value="ECO:0007669"/>
    <property type="project" value="InterPro"/>
</dbReference>
<dbReference type="GeneID" id="11530672"/>
<feature type="region of interest" description="Disordered" evidence="1">
    <location>
        <begin position="345"/>
        <end position="394"/>
    </location>
</feature>
<proteinExistence type="predicted"/>
<accession>G8C1Y4</accession>
<sequence>MITSLQEVAELHLVRNHKLVEDTGNMPYRLLKRVLKQMKKDQLIRVEQKNVILIFDDNELWLNFLKQDFPTSIHDSFTTKKNNIINYYLDFIKKNDLKFYNNNSSYIEGILKMKVVKDLSSNKYLIPYRMLYLKYEIDEIRKAEESTERLRIQMREIQKKREEKQTIQVDHSFYINNKSSRKSNKNRYVNSARSHVFKTVLNGRTTIMNNFKNTDGSIPRNKNHRIAFGGQVGGTFNKPEYENDISEEHQSPIDKNESVPVSNKSDNLKRSFDSMSSPVKRRPGITNIFLNKTRTSDMSRSQVRKKFDLSSKEQTIHSKVTETKITSENSGSDPIMEMKFFSKRSPKYVSNNRPTLGTKKKSRIFSSNQQDFSSGPSADSSKVYIHVKPSTKHR</sequence>
<evidence type="ECO:0008006" key="4">
    <source>
        <dbReference type="Google" id="ProtNLM"/>
    </source>
</evidence>
<dbReference type="KEGG" id="tpf:TPHA_0O01960"/>